<evidence type="ECO:0000313" key="4">
    <source>
        <dbReference type="EMBL" id="GGA81665.1"/>
    </source>
</evidence>
<dbReference type="Pfam" id="PF06877">
    <property type="entry name" value="RraB"/>
    <property type="match status" value="1"/>
</dbReference>
<evidence type="ECO:0000256" key="2">
    <source>
        <dbReference type="HAMAP-Rule" id="MF_01888"/>
    </source>
</evidence>
<dbReference type="InterPro" id="IPR016716">
    <property type="entry name" value="RraB"/>
</dbReference>
<dbReference type="AlphaFoldDB" id="A0A8J2XMY6"/>
<accession>A0A8J2XMY6</accession>
<evidence type="ECO:0000259" key="3">
    <source>
        <dbReference type="Pfam" id="PF06877"/>
    </source>
</evidence>
<dbReference type="OrthoDB" id="7065464at2"/>
<dbReference type="HAMAP" id="MF_01888">
    <property type="entry name" value="RraB"/>
    <property type="match status" value="1"/>
</dbReference>
<evidence type="ECO:0000256" key="1">
    <source>
        <dbReference type="ARBA" id="ARBA00022490"/>
    </source>
</evidence>
<proteinExistence type="inferred from homology"/>
<dbReference type="Gene3D" id="3.30.70.970">
    <property type="entry name" value="RraB-like"/>
    <property type="match status" value="1"/>
</dbReference>
<protein>
    <recommendedName>
        <fullName evidence="2">Regulator of ribonuclease activity B</fullName>
    </recommendedName>
</protein>
<comment type="caution">
    <text evidence="4">The sequence shown here is derived from an EMBL/GenBank/DDBJ whole genome shotgun (WGS) entry which is preliminary data.</text>
</comment>
<organism evidence="4 5">
    <name type="scientific">Neiella marina</name>
    <dbReference type="NCBI Taxonomy" id="508461"/>
    <lineage>
        <taxon>Bacteria</taxon>
        <taxon>Pseudomonadati</taxon>
        <taxon>Pseudomonadota</taxon>
        <taxon>Gammaproteobacteria</taxon>
        <taxon>Alteromonadales</taxon>
        <taxon>Echinimonadaceae</taxon>
        <taxon>Neiella</taxon>
    </lineage>
</organism>
<keyword evidence="1 2" id="KW-0963">Cytoplasm</keyword>
<keyword evidence="5" id="KW-1185">Reference proteome</keyword>
<dbReference type="SUPFAM" id="SSF89946">
    <property type="entry name" value="Hypothetical protein VC0424"/>
    <property type="match status" value="1"/>
</dbReference>
<dbReference type="RefSeq" id="WP_087506088.1">
    <property type="nucleotide sequence ID" value="NZ_BMDX01000012.1"/>
</dbReference>
<reference evidence="5" key="1">
    <citation type="journal article" date="2019" name="Int. J. Syst. Evol. Microbiol.">
        <title>The Global Catalogue of Microorganisms (GCM) 10K type strain sequencing project: providing services to taxonomists for standard genome sequencing and annotation.</title>
        <authorList>
            <consortium name="The Broad Institute Genomics Platform"/>
            <consortium name="The Broad Institute Genome Sequencing Center for Infectious Disease"/>
            <person name="Wu L."/>
            <person name="Ma J."/>
        </authorList>
    </citation>
    <scope>NUCLEOTIDE SEQUENCE [LARGE SCALE GENOMIC DNA]</scope>
    <source>
        <strain evidence="5">CGMCC 1.10130</strain>
    </source>
</reference>
<gene>
    <name evidence="2 4" type="primary">rraB</name>
    <name evidence="4" type="ORF">GCM10011369_24540</name>
</gene>
<dbReference type="GO" id="GO:0005737">
    <property type="term" value="C:cytoplasm"/>
    <property type="evidence" value="ECO:0007669"/>
    <property type="project" value="UniProtKB-SubCell"/>
</dbReference>
<dbReference type="Proteomes" id="UP000619743">
    <property type="component" value="Unassembled WGS sequence"/>
</dbReference>
<comment type="similarity">
    <text evidence="2">Belongs to the RraB family.</text>
</comment>
<dbReference type="GO" id="GO:0019899">
    <property type="term" value="F:enzyme binding"/>
    <property type="evidence" value="ECO:0007669"/>
    <property type="project" value="UniProtKB-UniRule"/>
</dbReference>
<comment type="function">
    <text evidence="2">Globally modulates RNA abundance by binding to RNase E (Rne) and regulating its endonucleolytic activity. Can modulate Rne action in a substrate-dependent manner by altering the composition of the degradosome.</text>
</comment>
<dbReference type="NCBIfam" id="NF008393">
    <property type="entry name" value="PRK11191.1"/>
    <property type="match status" value="1"/>
</dbReference>
<dbReference type="InterPro" id="IPR009671">
    <property type="entry name" value="RraB_dom"/>
</dbReference>
<sequence length="127" mass="14322">MDQELESLQQFNREIRQALLDDGSDPDGLYVLEHHFSAEDFNLLEAAAVAAFKAGYEVTDAEQVEDEDGNNLFSFDVVNEQPLDLAVLDDECKTMLENAEKWGVYYDGWGTYFVDPDGTEEPSEDNS</sequence>
<dbReference type="GO" id="GO:0060698">
    <property type="term" value="F:endoribonuclease inhibitor activity"/>
    <property type="evidence" value="ECO:0007669"/>
    <property type="project" value="UniProtKB-UniRule"/>
</dbReference>
<dbReference type="InterPro" id="IPR036701">
    <property type="entry name" value="RraB-like_sf"/>
</dbReference>
<name>A0A8J2XMY6_9GAMM</name>
<evidence type="ECO:0000313" key="5">
    <source>
        <dbReference type="Proteomes" id="UP000619743"/>
    </source>
</evidence>
<dbReference type="EMBL" id="BMDX01000012">
    <property type="protein sequence ID" value="GGA81665.1"/>
    <property type="molecule type" value="Genomic_DNA"/>
</dbReference>
<dbReference type="PIRSF" id="PIRSF018193">
    <property type="entry name" value="UCP018193"/>
    <property type="match status" value="1"/>
</dbReference>
<comment type="subcellular location">
    <subcellularLocation>
        <location evidence="2">Cytoplasm</location>
    </subcellularLocation>
</comment>
<comment type="subunit">
    <text evidence="2">Interacts with the C-terminal region of Rne.</text>
</comment>
<feature type="domain" description="Regulator of ribonuclease activity B" evidence="3">
    <location>
        <begin position="10"/>
        <end position="111"/>
    </location>
</feature>